<evidence type="ECO:0008006" key="3">
    <source>
        <dbReference type="Google" id="ProtNLM"/>
    </source>
</evidence>
<dbReference type="Pfam" id="PF08877">
    <property type="entry name" value="MepB-like"/>
    <property type="match status" value="1"/>
</dbReference>
<dbReference type="Proteomes" id="UP000199354">
    <property type="component" value="Unassembled WGS sequence"/>
</dbReference>
<dbReference type="InterPro" id="IPR038231">
    <property type="entry name" value="MepB-like_sf"/>
</dbReference>
<evidence type="ECO:0000313" key="2">
    <source>
        <dbReference type="Proteomes" id="UP000199354"/>
    </source>
</evidence>
<dbReference type="RefSeq" id="WP_091143312.1">
    <property type="nucleotide sequence ID" value="NZ_FMVF01000009.1"/>
</dbReference>
<protein>
    <recommendedName>
        <fullName evidence="3">MepB protein</fullName>
    </recommendedName>
</protein>
<dbReference type="Gene3D" id="3.40.1350.140">
    <property type="entry name" value="MepB-like"/>
    <property type="match status" value="1"/>
</dbReference>
<dbReference type="OrthoDB" id="4954833at2"/>
<keyword evidence="2" id="KW-1185">Reference proteome</keyword>
<name>A0A1G5I9L3_9FLAO</name>
<dbReference type="STRING" id="490189.SAMN02927903_02163"/>
<sequence length="180" mass="20917">MTETKIPEILFKIKSQVFDKLGMRFGNLIENKESAAYSAYSFDIDAKKVLFRNAKITPKKIGQFVTVWKRNEIGVTQPYDVADQLDYIIINVAFEKRTAQFVFPKPVLLRQGIISSASTQGKRGLRVYPIWDKPNSKQAEKTQKWQLEYFIEISDEKTLDLALAKRIYLENQLHVGQQRR</sequence>
<organism evidence="1 2">
    <name type="scientific">Flavobacterium caeni</name>
    <dbReference type="NCBI Taxonomy" id="490189"/>
    <lineage>
        <taxon>Bacteria</taxon>
        <taxon>Pseudomonadati</taxon>
        <taxon>Bacteroidota</taxon>
        <taxon>Flavobacteriia</taxon>
        <taxon>Flavobacteriales</taxon>
        <taxon>Flavobacteriaceae</taxon>
        <taxon>Flavobacterium</taxon>
    </lineage>
</organism>
<reference evidence="1 2" key="1">
    <citation type="submission" date="2016-10" db="EMBL/GenBank/DDBJ databases">
        <authorList>
            <person name="de Groot N.N."/>
        </authorList>
    </citation>
    <scope>NUCLEOTIDE SEQUENCE [LARGE SCALE GENOMIC DNA]</scope>
    <source>
        <strain evidence="1 2">CGMCC 1.7031</strain>
    </source>
</reference>
<dbReference type="AlphaFoldDB" id="A0A1G5I9L3"/>
<accession>A0A1G5I9L3</accession>
<dbReference type="InterPro" id="IPR011235">
    <property type="entry name" value="MepB-like"/>
</dbReference>
<gene>
    <name evidence="1" type="ORF">SAMN02927903_02163</name>
</gene>
<dbReference type="EMBL" id="FMVF01000009">
    <property type="protein sequence ID" value="SCY72350.1"/>
    <property type="molecule type" value="Genomic_DNA"/>
</dbReference>
<evidence type="ECO:0000313" key="1">
    <source>
        <dbReference type="EMBL" id="SCY72350.1"/>
    </source>
</evidence>
<dbReference type="PIRSF" id="PIRSF032285">
    <property type="entry name" value="UCP032285"/>
    <property type="match status" value="1"/>
</dbReference>
<proteinExistence type="predicted"/>